<reference evidence="1" key="2">
    <citation type="journal article" date="2015" name="Data Brief">
        <title>Shoot transcriptome of the giant reed, Arundo donax.</title>
        <authorList>
            <person name="Barrero R.A."/>
            <person name="Guerrero F.D."/>
            <person name="Moolhuijzen P."/>
            <person name="Goolsby J.A."/>
            <person name="Tidwell J."/>
            <person name="Bellgard S.E."/>
            <person name="Bellgard M.I."/>
        </authorList>
    </citation>
    <scope>NUCLEOTIDE SEQUENCE</scope>
    <source>
        <tissue evidence="1">Shoot tissue taken approximately 20 cm above the soil surface</tissue>
    </source>
</reference>
<proteinExistence type="predicted"/>
<name>A0A0A8ZG59_ARUDO</name>
<dbReference type="EMBL" id="GBRH01264023">
    <property type="protein sequence ID" value="JAD33872.1"/>
    <property type="molecule type" value="Transcribed_RNA"/>
</dbReference>
<protein>
    <submittedName>
        <fullName evidence="1">Uncharacterized protein</fullName>
    </submittedName>
</protein>
<dbReference type="AlphaFoldDB" id="A0A0A8ZG59"/>
<sequence length="33" mass="3886">MKRFACKRILPTFHPEELTHTKLITFTSQIIPS</sequence>
<evidence type="ECO:0000313" key="1">
    <source>
        <dbReference type="EMBL" id="JAD33872.1"/>
    </source>
</evidence>
<reference evidence="1" key="1">
    <citation type="submission" date="2014-09" db="EMBL/GenBank/DDBJ databases">
        <authorList>
            <person name="Magalhaes I.L.F."/>
            <person name="Oliveira U."/>
            <person name="Santos F.R."/>
            <person name="Vidigal T.H.D.A."/>
            <person name="Brescovit A.D."/>
            <person name="Santos A.J."/>
        </authorList>
    </citation>
    <scope>NUCLEOTIDE SEQUENCE</scope>
    <source>
        <tissue evidence="1">Shoot tissue taken approximately 20 cm above the soil surface</tissue>
    </source>
</reference>
<organism evidence="1">
    <name type="scientific">Arundo donax</name>
    <name type="common">Giant reed</name>
    <name type="synonym">Donax arundinaceus</name>
    <dbReference type="NCBI Taxonomy" id="35708"/>
    <lineage>
        <taxon>Eukaryota</taxon>
        <taxon>Viridiplantae</taxon>
        <taxon>Streptophyta</taxon>
        <taxon>Embryophyta</taxon>
        <taxon>Tracheophyta</taxon>
        <taxon>Spermatophyta</taxon>
        <taxon>Magnoliopsida</taxon>
        <taxon>Liliopsida</taxon>
        <taxon>Poales</taxon>
        <taxon>Poaceae</taxon>
        <taxon>PACMAD clade</taxon>
        <taxon>Arundinoideae</taxon>
        <taxon>Arundineae</taxon>
        <taxon>Arundo</taxon>
    </lineage>
</organism>
<accession>A0A0A8ZG59</accession>